<gene>
    <name evidence="3" type="ordered locus">RLO149_c023730</name>
</gene>
<reference evidence="3 4" key="1">
    <citation type="journal article" date="2011" name="BMC Genomics">
        <title>Comparative genome analysis and genome-guided physiological analysis of Roseobacter litoralis.</title>
        <authorList>
            <person name="Kalhoefer D."/>
            <person name="Thole S."/>
            <person name="Voget S."/>
            <person name="Lehmann R."/>
            <person name="Liesegang H."/>
            <person name="Wollher A."/>
            <person name="Daniel R."/>
            <person name="Simon M."/>
            <person name="Brinkhoff T."/>
        </authorList>
    </citation>
    <scope>NUCLEOTIDE SEQUENCE [LARGE SCALE GENOMIC DNA]</scope>
    <source>
        <strain evidence="4">ATCC 49566 / DSM 6996 / JCM 21268 / NBRC 15278 / OCh 149</strain>
    </source>
</reference>
<evidence type="ECO:0000313" key="4">
    <source>
        <dbReference type="Proteomes" id="UP000001353"/>
    </source>
</evidence>
<dbReference type="PRINTS" id="PR00420">
    <property type="entry name" value="RNGMNOXGNASE"/>
</dbReference>
<dbReference type="InterPro" id="IPR036188">
    <property type="entry name" value="FAD/NAD-bd_sf"/>
</dbReference>
<dbReference type="GO" id="GO:0016491">
    <property type="term" value="F:oxidoreductase activity"/>
    <property type="evidence" value="ECO:0007669"/>
    <property type="project" value="UniProtKB-KW"/>
</dbReference>
<dbReference type="Pfam" id="PF01266">
    <property type="entry name" value="DAO"/>
    <property type="match status" value="1"/>
</dbReference>
<organism evidence="3 4">
    <name type="scientific">Roseobacter litoralis (strain ATCC 49566 / DSM 6996 / JCM 21268 / NBRC 15278 / OCh 149)</name>
    <dbReference type="NCBI Taxonomy" id="391595"/>
    <lineage>
        <taxon>Bacteria</taxon>
        <taxon>Pseudomonadati</taxon>
        <taxon>Pseudomonadota</taxon>
        <taxon>Alphaproteobacteria</taxon>
        <taxon>Rhodobacterales</taxon>
        <taxon>Roseobacteraceae</taxon>
        <taxon>Roseobacter</taxon>
    </lineage>
</organism>
<accession>F7ZBF7</accession>
<evidence type="ECO:0000256" key="1">
    <source>
        <dbReference type="ARBA" id="ARBA00023002"/>
    </source>
</evidence>
<dbReference type="STRING" id="391595.RLO149_c023730"/>
<dbReference type="InterPro" id="IPR006076">
    <property type="entry name" value="FAD-dep_OxRdtase"/>
</dbReference>
<dbReference type="KEGG" id="rli:RLO149_c023730"/>
<dbReference type="SUPFAM" id="SSF51905">
    <property type="entry name" value="FAD/NAD(P)-binding domain"/>
    <property type="match status" value="1"/>
</dbReference>
<dbReference type="PANTHER" id="PTHR13847">
    <property type="entry name" value="SARCOSINE DEHYDROGENASE-RELATED"/>
    <property type="match status" value="1"/>
</dbReference>
<sequence>MKVIIVGAGIIGALTAFHLARRGADVTVIEAGQPAGAASGASFGWINASFFLDRNHFDLRCAAMSAHRRLADTLTSRATLWQGCLSWEDPAGLEAHHDMLKSYGYAVSILGKDEIAALEPAISAPDRAMLMHREGAVDLATLARDALTAATALGAHVIAGVAVTGLLHQQAKVQGVRWSGGTLPADAVVLATGVATQGLLAGVGQSLPMLTRPALIVRSTPVPPVISHILVTQGQEVRQDPTGRILAPTSAAHQSDRADAIDENPEQLADKAIGRVERLLDRSLSWEQVTLAHRPMPQDGLPVVGACTLEGLYVSTMHSGATLAPLVSEIAAKEVLAQALSNEECSLIAPYRPQRFTD</sequence>
<name>F7ZBF7_ROSLO</name>
<keyword evidence="4" id="KW-1185">Reference proteome</keyword>
<dbReference type="Proteomes" id="UP000001353">
    <property type="component" value="Chromosome"/>
</dbReference>
<dbReference type="OrthoDB" id="8993739at2"/>
<dbReference type="Gene3D" id="3.50.50.60">
    <property type="entry name" value="FAD/NAD(P)-binding domain"/>
    <property type="match status" value="1"/>
</dbReference>
<keyword evidence="1" id="KW-0560">Oxidoreductase</keyword>
<dbReference type="EMBL" id="CP002623">
    <property type="protein sequence ID" value="AEI94343.1"/>
    <property type="molecule type" value="Genomic_DNA"/>
</dbReference>
<dbReference type="eggNOG" id="COG0665">
    <property type="taxonomic scope" value="Bacteria"/>
</dbReference>
<dbReference type="GO" id="GO:0005737">
    <property type="term" value="C:cytoplasm"/>
    <property type="evidence" value="ECO:0007669"/>
    <property type="project" value="TreeGrafter"/>
</dbReference>
<protein>
    <submittedName>
        <fullName evidence="3">FAD dependent oxidoreductase</fullName>
    </submittedName>
</protein>
<dbReference type="AlphaFoldDB" id="F7ZBF7"/>
<dbReference type="RefSeq" id="WP_013962266.1">
    <property type="nucleotide sequence ID" value="NC_015730.1"/>
</dbReference>
<evidence type="ECO:0000313" key="3">
    <source>
        <dbReference type="EMBL" id="AEI94343.1"/>
    </source>
</evidence>
<evidence type="ECO:0000259" key="2">
    <source>
        <dbReference type="Pfam" id="PF01266"/>
    </source>
</evidence>
<feature type="domain" description="FAD dependent oxidoreductase" evidence="2">
    <location>
        <begin position="2"/>
        <end position="333"/>
    </location>
</feature>
<dbReference type="HOGENOM" id="CLU_007884_4_0_5"/>
<proteinExistence type="predicted"/>
<dbReference type="Gene3D" id="3.30.9.10">
    <property type="entry name" value="D-Amino Acid Oxidase, subunit A, domain 2"/>
    <property type="match status" value="1"/>
</dbReference>
<dbReference type="PANTHER" id="PTHR13847:SF289">
    <property type="entry name" value="GLYCINE OXIDASE"/>
    <property type="match status" value="1"/>
</dbReference>